<dbReference type="Proteomes" id="UP001165460">
    <property type="component" value="Unassembled WGS sequence"/>
</dbReference>
<keyword evidence="1" id="KW-0732">Signal</keyword>
<dbReference type="InterPro" id="IPR021255">
    <property type="entry name" value="DUF2807"/>
</dbReference>
<name>A0ABS9ZSM6_9SPHI</name>
<dbReference type="EMBL" id="JALGBH010000001">
    <property type="protein sequence ID" value="MCJ0741595.1"/>
    <property type="molecule type" value="Genomic_DNA"/>
</dbReference>
<comment type="caution">
    <text evidence="3">The sequence shown here is derived from an EMBL/GenBank/DDBJ whole genome shotgun (WGS) entry which is preliminary data.</text>
</comment>
<reference evidence="3" key="1">
    <citation type="submission" date="2022-03" db="EMBL/GenBank/DDBJ databases">
        <authorList>
            <person name="Woo C.Y."/>
        </authorList>
    </citation>
    <scope>NUCLEOTIDE SEQUENCE</scope>
    <source>
        <strain evidence="3">CYS-01</strain>
    </source>
</reference>
<protein>
    <submittedName>
        <fullName evidence="3">DUF2807 domain-containing protein</fullName>
    </submittedName>
</protein>
<dbReference type="RefSeq" id="WP_243358895.1">
    <property type="nucleotide sequence ID" value="NZ_JALGBH010000001.1"/>
</dbReference>
<accession>A0ABS9ZSM6</accession>
<evidence type="ECO:0000313" key="4">
    <source>
        <dbReference type="Proteomes" id="UP001165460"/>
    </source>
</evidence>
<feature type="domain" description="Putative auto-transporter adhesin head GIN" evidence="2">
    <location>
        <begin position="43"/>
        <end position="185"/>
    </location>
</feature>
<dbReference type="Gene3D" id="2.160.20.120">
    <property type="match status" value="1"/>
</dbReference>
<feature type="chain" id="PRO_5045680319" evidence="1">
    <location>
        <begin position="25"/>
        <end position="213"/>
    </location>
</feature>
<keyword evidence="4" id="KW-1185">Reference proteome</keyword>
<sequence length="213" mass="23199">MKTFITTLITASIFSVIGLNSTYAADSSNEKAVTTLNDLKNIKKIVANGNVEILLLQAPTESVKVYDSYYTKNALVQQQNGELRISSFEKEPLTVAVYVKNINTIEACGNAIIKTVNKVSFLELNITLKDNAKANINANTVSLYTNVTDKASITLSGAAETYYAELGMKASLNLDKFKAEISDVKSLAPVYAKNVANKKTTLNDLLIEDPFAK</sequence>
<evidence type="ECO:0000313" key="3">
    <source>
        <dbReference type="EMBL" id="MCJ0741595.1"/>
    </source>
</evidence>
<organism evidence="3 4">
    <name type="scientific">Pedobacter montanisoli</name>
    <dbReference type="NCBI Taxonomy" id="2923277"/>
    <lineage>
        <taxon>Bacteria</taxon>
        <taxon>Pseudomonadati</taxon>
        <taxon>Bacteroidota</taxon>
        <taxon>Sphingobacteriia</taxon>
        <taxon>Sphingobacteriales</taxon>
        <taxon>Sphingobacteriaceae</taxon>
        <taxon>Pedobacter</taxon>
    </lineage>
</organism>
<dbReference type="Pfam" id="PF10988">
    <property type="entry name" value="DUF2807"/>
    <property type="match status" value="1"/>
</dbReference>
<feature type="signal peptide" evidence="1">
    <location>
        <begin position="1"/>
        <end position="24"/>
    </location>
</feature>
<gene>
    <name evidence="3" type="ORF">MMF97_02650</name>
</gene>
<proteinExistence type="predicted"/>
<evidence type="ECO:0000256" key="1">
    <source>
        <dbReference type="SAM" id="SignalP"/>
    </source>
</evidence>
<evidence type="ECO:0000259" key="2">
    <source>
        <dbReference type="Pfam" id="PF10988"/>
    </source>
</evidence>